<accession>A0A316VAT0</accession>
<proteinExistence type="inferred from homology"/>
<dbReference type="OrthoDB" id="4225815at2759"/>
<keyword evidence="4 5" id="KW-1015">Disulfide bond</keyword>
<evidence type="ECO:0000256" key="5">
    <source>
        <dbReference type="RuleBase" id="RU365009"/>
    </source>
</evidence>
<keyword evidence="5" id="KW-0732">Signal</keyword>
<evidence type="ECO:0000256" key="2">
    <source>
        <dbReference type="ARBA" id="ARBA00022512"/>
    </source>
</evidence>
<dbReference type="Pfam" id="PF01185">
    <property type="entry name" value="Hydrophobin"/>
    <property type="match status" value="1"/>
</dbReference>
<dbReference type="AlphaFoldDB" id="A0A316VAT0"/>
<evidence type="ECO:0000256" key="1">
    <source>
        <dbReference type="ARBA" id="ARBA00004191"/>
    </source>
</evidence>
<dbReference type="SMART" id="SM00075">
    <property type="entry name" value="HYDRO"/>
    <property type="match status" value="1"/>
</dbReference>
<dbReference type="EMBL" id="KZ819603">
    <property type="protein sequence ID" value="PWN34636.1"/>
    <property type="molecule type" value="Genomic_DNA"/>
</dbReference>
<keyword evidence="3 5" id="KW-0964">Secreted</keyword>
<reference evidence="6 7" key="1">
    <citation type="journal article" date="2018" name="Mol. Biol. Evol.">
        <title>Broad Genomic Sampling Reveals a Smut Pathogenic Ancestry of the Fungal Clade Ustilaginomycotina.</title>
        <authorList>
            <person name="Kijpornyongpan T."/>
            <person name="Mondo S.J."/>
            <person name="Barry K."/>
            <person name="Sandor L."/>
            <person name="Lee J."/>
            <person name="Lipzen A."/>
            <person name="Pangilinan J."/>
            <person name="LaButti K."/>
            <person name="Hainaut M."/>
            <person name="Henrissat B."/>
            <person name="Grigoriev I.V."/>
            <person name="Spatafora J.W."/>
            <person name="Aime M.C."/>
        </authorList>
    </citation>
    <scope>NUCLEOTIDE SEQUENCE [LARGE SCALE GENOMIC DNA]</scope>
    <source>
        <strain evidence="6 7">MCA 3882</strain>
    </source>
</reference>
<feature type="chain" id="PRO_5016193367" description="Hydrophobin" evidence="5">
    <location>
        <begin position="19"/>
        <end position="163"/>
    </location>
</feature>
<keyword evidence="7" id="KW-1185">Reference proteome</keyword>
<comment type="subcellular location">
    <subcellularLocation>
        <location evidence="1 5">Secreted</location>
        <location evidence="1 5">Cell wall</location>
    </subcellularLocation>
</comment>
<evidence type="ECO:0000256" key="3">
    <source>
        <dbReference type="ARBA" id="ARBA00022525"/>
    </source>
</evidence>
<name>A0A316VAT0_9BASI</name>
<comment type="similarity">
    <text evidence="5">Belongs to the fungal hydrophobin family.</text>
</comment>
<dbReference type="InterPro" id="IPR001338">
    <property type="entry name" value="Class_I_Hydrophobin"/>
</dbReference>
<dbReference type="InParanoid" id="A0A316VAT0"/>
<dbReference type="GO" id="GO:0009277">
    <property type="term" value="C:fungal-type cell wall"/>
    <property type="evidence" value="ECO:0007669"/>
    <property type="project" value="InterPro"/>
</dbReference>
<organism evidence="6 7">
    <name type="scientific">Meira miltonrushii</name>
    <dbReference type="NCBI Taxonomy" id="1280837"/>
    <lineage>
        <taxon>Eukaryota</taxon>
        <taxon>Fungi</taxon>
        <taxon>Dikarya</taxon>
        <taxon>Basidiomycota</taxon>
        <taxon>Ustilaginomycotina</taxon>
        <taxon>Exobasidiomycetes</taxon>
        <taxon>Exobasidiales</taxon>
        <taxon>Brachybasidiaceae</taxon>
        <taxon>Meira</taxon>
    </lineage>
</organism>
<protein>
    <recommendedName>
        <fullName evidence="5">Hydrophobin</fullName>
    </recommendedName>
</protein>
<evidence type="ECO:0000313" key="7">
    <source>
        <dbReference type="Proteomes" id="UP000245771"/>
    </source>
</evidence>
<dbReference type="GeneID" id="37019011"/>
<evidence type="ECO:0000313" key="6">
    <source>
        <dbReference type="EMBL" id="PWN34636.1"/>
    </source>
</evidence>
<dbReference type="CDD" id="cd23507">
    <property type="entry name" value="hydrophobin_I"/>
    <property type="match status" value="1"/>
</dbReference>
<dbReference type="Proteomes" id="UP000245771">
    <property type="component" value="Unassembled WGS sequence"/>
</dbReference>
<dbReference type="GO" id="GO:0005199">
    <property type="term" value="F:structural constituent of cell wall"/>
    <property type="evidence" value="ECO:0007669"/>
    <property type="project" value="InterPro"/>
</dbReference>
<dbReference type="RefSeq" id="XP_025354938.1">
    <property type="nucleotide sequence ID" value="XM_025497230.1"/>
</dbReference>
<feature type="signal peptide" evidence="5">
    <location>
        <begin position="1"/>
        <end position="18"/>
    </location>
</feature>
<evidence type="ECO:0000256" key="4">
    <source>
        <dbReference type="ARBA" id="ARBA00023157"/>
    </source>
</evidence>
<sequence>MQFSSLAAIFVFAAAASAASSPQTSAVALPQSAVAYIQEKTGIDLNNVSDKRNLKTAPLRMDTVQKRQQGASGDVVNVNGNCSQGKVQCCDTIMSGQQAKTISSLLDLDSLASNIGINCVQLPVNVIGVSGAISNQCKSTPVCCQNVTQNGLINLGCNALPIN</sequence>
<keyword evidence="2 5" id="KW-0134">Cell wall</keyword>
<gene>
    <name evidence="6" type="ORF">FA14DRAFT_143970</name>
</gene>